<dbReference type="Proteomes" id="UP001055911">
    <property type="component" value="Chromosome"/>
</dbReference>
<dbReference type="PROSITE" id="PS51383">
    <property type="entry name" value="YJEF_C_3"/>
    <property type="match status" value="1"/>
</dbReference>
<feature type="binding site" evidence="6">
    <location>
        <position position="40"/>
    </location>
    <ligand>
        <name>(6S)-NADPHX</name>
        <dbReference type="ChEBI" id="CHEBI:64076"/>
    </ligand>
</feature>
<evidence type="ECO:0000313" key="8">
    <source>
        <dbReference type="EMBL" id="USS89537.1"/>
    </source>
</evidence>
<dbReference type="NCBIfam" id="TIGR00196">
    <property type="entry name" value="yjeF_cterm"/>
    <property type="match status" value="1"/>
</dbReference>
<keyword evidence="1 6" id="KW-0547">Nucleotide-binding</keyword>
<dbReference type="GO" id="GO:0005524">
    <property type="term" value="F:ATP binding"/>
    <property type="evidence" value="ECO:0007669"/>
    <property type="project" value="UniProtKB-KW"/>
</dbReference>
<dbReference type="PANTHER" id="PTHR12592">
    <property type="entry name" value="ATP-DEPENDENT (S)-NAD(P)H-HYDRATE DEHYDRATASE FAMILY MEMBER"/>
    <property type="match status" value="1"/>
</dbReference>
<dbReference type="GO" id="GO:0052856">
    <property type="term" value="F:NAD(P)HX epimerase activity"/>
    <property type="evidence" value="ECO:0007669"/>
    <property type="project" value="TreeGrafter"/>
</dbReference>
<feature type="binding site" evidence="6">
    <location>
        <begin position="191"/>
        <end position="195"/>
    </location>
    <ligand>
        <name>AMP</name>
        <dbReference type="ChEBI" id="CHEBI:456215"/>
    </ligand>
</feature>
<dbReference type="Gene3D" id="3.40.1190.20">
    <property type="match status" value="1"/>
</dbReference>
<dbReference type="AlphaFoldDB" id="A0A9Q8ZUK9"/>
<feature type="binding site" evidence="6">
    <location>
        <position position="220"/>
    </location>
    <ligand>
        <name>(6S)-NADPHX</name>
        <dbReference type="ChEBI" id="CHEBI:64076"/>
    </ligand>
</feature>
<keyword evidence="9" id="KW-1185">Reference proteome</keyword>
<comment type="catalytic activity">
    <reaction evidence="6">
        <text>(6S)-NADPHX + ADP = AMP + phosphate + NADPH + H(+)</text>
        <dbReference type="Rhea" id="RHEA:32235"/>
        <dbReference type="ChEBI" id="CHEBI:15378"/>
        <dbReference type="ChEBI" id="CHEBI:43474"/>
        <dbReference type="ChEBI" id="CHEBI:57783"/>
        <dbReference type="ChEBI" id="CHEBI:64076"/>
        <dbReference type="ChEBI" id="CHEBI:456215"/>
        <dbReference type="ChEBI" id="CHEBI:456216"/>
        <dbReference type="EC" id="4.2.1.136"/>
    </reaction>
</comment>
<dbReference type="GO" id="GO:0052855">
    <property type="term" value="F:ADP-dependent NAD(P)H-hydrate dehydratase activity"/>
    <property type="evidence" value="ECO:0007669"/>
    <property type="project" value="UniProtKB-UniRule"/>
</dbReference>
<dbReference type="InterPro" id="IPR000631">
    <property type="entry name" value="CARKD"/>
</dbReference>
<dbReference type="RefSeq" id="WP_252767087.1">
    <property type="nucleotide sequence ID" value="NZ_CP097119.1"/>
</dbReference>
<gene>
    <name evidence="6" type="primary">nnrD</name>
    <name evidence="8" type="ORF">M3M40_01755</name>
</gene>
<dbReference type="InterPro" id="IPR017953">
    <property type="entry name" value="Carbohydrate_kinase_pred_CS"/>
</dbReference>
<keyword evidence="4 6" id="KW-0520">NAD</keyword>
<name>A0A9Q8ZUK9_9LACO</name>
<evidence type="ECO:0000256" key="6">
    <source>
        <dbReference type="HAMAP-Rule" id="MF_01965"/>
    </source>
</evidence>
<comment type="function">
    <text evidence="6">Catalyzes the dehydration of the S-form of NAD(P)HX at the expense of ADP, which is converted to AMP. Together with NAD(P)HX epimerase, which catalyzes the epimerization of the S- and R-forms, the enzyme allows the repair of both epimers of NAD(P)HX, a damaged form of NAD(P)H that is a result of enzymatic or heat-dependent hydration.</text>
</comment>
<comment type="catalytic activity">
    <reaction evidence="6">
        <text>(6S)-NADHX + ADP = AMP + phosphate + NADH + H(+)</text>
        <dbReference type="Rhea" id="RHEA:32223"/>
        <dbReference type="ChEBI" id="CHEBI:15378"/>
        <dbReference type="ChEBI" id="CHEBI:43474"/>
        <dbReference type="ChEBI" id="CHEBI:57945"/>
        <dbReference type="ChEBI" id="CHEBI:64074"/>
        <dbReference type="ChEBI" id="CHEBI:456215"/>
        <dbReference type="ChEBI" id="CHEBI:456216"/>
        <dbReference type="EC" id="4.2.1.136"/>
    </reaction>
</comment>
<dbReference type="PROSITE" id="PS01050">
    <property type="entry name" value="YJEF_C_2"/>
    <property type="match status" value="1"/>
</dbReference>
<evidence type="ECO:0000313" key="9">
    <source>
        <dbReference type="Proteomes" id="UP001055911"/>
    </source>
</evidence>
<dbReference type="GO" id="GO:0110051">
    <property type="term" value="P:metabolite repair"/>
    <property type="evidence" value="ECO:0007669"/>
    <property type="project" value="TreeGrafter"/>
</dbReference>
<evidence type="ECO:0000259" key="7">
    <source>
        <dbReference type="PROSITE" id="PS51383"/>
    </source>
</evidence>
<evidence type="ECO:0000256" key="3">
    <source>
        <dbReference type="ARBA" id="ARBA00022857"/>
    </source>
</evidence>
<proteinExistence type="inferred from homology"/>
<feature type="binding site" evidence="6">
    <location>
        <position position="219"/>
    </location>
    <ligand>
        <name>AMP</name>
        <dbReference type="ChEBI" id="CHEBI:456215"/>
    </ligand>
</feature>
<dbReference type="HAMAP" id="MF_01965">
    <property type="entry name" value="NADHX_dehydratase"/>
    <property type="match status" value="1"/>
</dbReference>
<evidence type="ECO:0000256" key="5">
    <source>
        <dbReference type="ARBA" id="ARBA00023239"/>
    </source>
</evidence>
<protein>
    <recommendedName>
        <fullName evidence="6">ADP-dependent (S)-NAD(P)H-hydrate dehydratase</fullName>
        <ecNumber evidence="6">4.2.1.136</ecNumber>
    </recommendedName>
    <alternativeName>
        <fullName evidence="6">ADP-dependent NAD(P)HX dehydratase</fullName>
    </alternativeName>
</protein>
<evidence type="ECO:0000256" key="2">
    <source>
        <dbReference type="ARBA" id="ARBA00022840"/>
    </source>
</evidence>
<evidence type="ECO:0000256" key="1">
    <source>
        <dbReference type="ARBA" id="ARBA00022741"/>
    </source>
</evidence>
<sequence>MKLITSSILPKVIRKRPTKSFKGTYGKVALVGGNHNFGGAVIMSTLGTVYAGAGLTTTFTDASNQSSLHAWVPEAMFADYQDQAQLTQLLPTMDVISLGSGLGTDEQALNLIKLIFNLVTPAQVLLIDGSALTLVAKYQLSLPTATIIVTPHQMEWERLTGVQLADQNPATNQRAYDQLLVDYPHLIAVVKSAQTEVFTPTGAFQNTTGTPAQATGGMGDTLAGIISGFVAQFQSVDDAVLAAVYTHSAIADQLAQQQYVVLPHQISEALPHFMHDHQAD</sequence>
<keyword evidence="3 6" id="KW-0521">NADP</keyword>
<organism evidence="8 9">
    <name type="scientific">Fructilactobacillus cliffordii</name>
    <dbReference type="NCBI Taxonomy" id="2940299"/>
    <lineage>
        <taxon>Bacteria</taxon>
        <taxon>Bacillati</taxon>
        <taxon>Bacillota</taxon>
        <taxon>Bacilli</taxon>
        <taxon>Lactobacillales</taxon>
        <taxon>Lactobacillaceae</taxon>
        <taxon>Fructilactobacillus</taxon>
    </lineage>
</organism>
<dbReference type="SUPFAM" id="SSF53613">
    <property type="entry name" value="Ribokinase-like"/>
    <property type="match status" value="1"/>
</dbReference>
<dbReference type="InterPro" id="IPR029056">
    <property type="entry name" value="Ribokinase-like"/>
</dbReference>
<comment type="similarity">
    <text evidence="6">Belongs to the NnrD/CARKD family.</text>
</comment>
<reference evidence="8" key="1">
    <citation type="submission" date="2022-05" db="EMBL/GenBank/DDBJ databases">
        <authorList>
            <person name="Oliphant S.A."/>
            <person name="Watson-Haigh N.S."/>
            <person name="Sumby K.M."/>
            <person name="Gardner J.M."/>
            <person name="Jiranek V."/>
        </authorList>
    </citation>
    <scope>NUCLEOTIDE SEQUENCE</scope>
    <source>
        <strain evidence="8">KI4_B1</strain>
    </source>
</reference>
<feature type="binding site" evidence="6">
    <location>
        <position position="101"/>
    </location>
    <ligand>
        <name>(6S)-NADPHX</name>
        <dbReference type="ChEBI" id="CHEBI:64076"/>
    </ligand>
</feature>
<dbReference type="EMBL" id="CP097119">
    <property type="protein sequence ID" value="USS89537.1"/>
    <property type="molecule type" value="Genomic_DNA"/>
</dbReference>
<comment type="cofactor">
    <cofactor evidence="6">
        <name>Mg(2+)</name>
        <dbReference type="ChEBI" id="CHEBI:18420"/>
    </cofactor>
</comment>
<dbReference type="GO" id="GO:0046496">
    <property type="term" value="P:nicotinamide nucleotide metabolic process"/>
    <property type="evidence" value="ECO:0007669"/>
    <property type="project" value="UniProtKB-UniRule"/>
</dbReference>
<dbReference type="PANTHER" id="PTHR12592:SF0">
    <property type="entry name" value="ATP-DEPENDENT (S)-NAD(P)H-HYDRATE DEHYDRATASE"/>
    <property type="match status" value="1"/>
</dbReference>
<keyword evidence="2 6" id="KW-0067">ATP-binding</keyword>
<accession>A0A9Q8ZUK9</accession>
<dbReference type="Pfam" id="PF01256">
    <property type="entry name" value="Carb_kinase"/>
    <property type="match status" value="1"/>
</dbReference>
<comment type="subunit">
    <text evidence="6">Homotetramer.</text>
</comment>
<dbReference type="CDD" id="cd01171">
    <property type="entry name" value="YXKO-related"/>
    <property type="match status" value="1"/>
</dbReference>
<keyword evidence="5 6" id="KW-0456">Lyase</keyword>
<feature type="binding site" evidence="6">
    <location>
        <position position="152"/>
    </location>
    <ligand>
        <name>(6S)-NADPHX</name>
        <dbReference type="ChEBI" id="CHEBI:64076"/>
    </ligand>
</feature>
<evidence type="ECO:0000256" key="4">
    <source>
        <dbReference type="ARBA" id="ARBA00023027"/>
    </source>
</evidence>
<dbReference type="EC" id="4.2.1.136" evidence="6"/>
<feature type="domain" description="YjeF C-terminal" evidence="7">
    <location>
        <begin position="5"/>
        <end position="277"/>
    </location>
</feature>